<organism evidence="7 8">
    <name type="scientific">Dactylosporangium aurantiacum</name>
    <dbReference type="NCBI Taxonomy" id="35754"/>
    <lineage>
        <taxon>Bacteria</taxon>
        <taxon>Bacillati</taxon>
        <taxon>Actinomycetota</taxon>
        <taxon>Actinomycetes</taxon>
        <taxon>Micromonosporales</taxon>
        <taxon>Micromonosporaceae</taxon>
        <taxon>Dactylosporangium</taxon>
    </lineage>
</organism>
<dbReference type="Proteomes" id="UP001058003">
    <property type="component" value="Chromosome"/>
</dbReference>
<dbReference type="Pfam" id="PF08386">
    <property type="entry name" value="Abhydrolase_4"/>
    <property type="match status" value="1"/>
</dbReference>
<dbReference type="PANTHER" id="PTHR43248:SF29">
    <property type="entry name" value="TRIPEPTIDYL AMINOPEPTIDASE"/>
    <property type="match status" value="1"/>
</dbReference>
<evidence type="ECO:0000256" key="2">
    <source>
        <dbReference type="ARBA" id="ARBA00022729"/>
    </source>
</evidence>
<accession>A0A9Q9IG94</accession>
<dbReference type="InterPro" id="IPR051601">
    <property type="entry name" value="Serine_prot/Carboxylest_S33"/>
</dbReference>
<sequence length="486" mass="50862">MACLSAALLASVVPPAVAAGGGLAAYEHQRLVWAPCPGIDNPEVRCASVRVPLDYAHPAGRAIEIVVSRRPASDPARRRGVLLTTGGGPGGPGVPLPDQLSHSLDAAVLAAYDLVGFDMRFVERSTPITCGRPTEEPGGFWVRVDGYQPFGATVAQARQFARDCARNAGWALPHATTANAARDIDIIRAALGEPRISYLGGSYAALLGAVYATLFPGRVDRLVLDSPPDSATIWRQYELDRTAAMEDNYGAFVAWVAANDAAYGFGATPDAAGAALTSLFRRAATEPIVAGDHAWTLDELGYLFVLATFFEQLWPVVALDVAAIRSGSPPPIPLDIRASAAPGTPGVPADNHTAVNQVFRCADNAWPRDLRTYRRDLAVLGRAFPVYGPANANVGPCAFWPSARDNTVAVSADPAGGALVLAARHDAAVPPANSLATRAAIRGARLVTVDRRVHVPLLSGQATPCMTAAVTDYLVTGALPAGDLAC</sequence>
<dbReference type="InterPro" id="IPR000073">
    <property type="entry name" value="AB_hydrolase_1"/>
</dbReference>
<evidence type="ECO:0000259" key="5">
    <source>
        <dbReference type="Pfam" id="PF00561"/>
    </source>
</evidence>
<feature type="chain" id="PRO_5040172320" evidence="4">
    <location>
        <begin position="19"/>
        <end position="486"/>
    </location>
</feature>
<dbReference type="PANTHER" id="PTHR43248">
    <property type="entry name" value="2-SUCCINYL-6-HYDROXY-2,4-CYCLOHEXADIENE-1-CARBOXYLATE SYNTHASE"/>
    <property type="match status" value="1"/>
</dbReference>
<evidence type="ECO:0000259" key="6">
    <source>
        <dbReference type="Pfam" id="PF08386"/>
    </source>
</evidence>
<reference evidence="7" key="1">
    <citation type="submission" date="2021-04" db="EMBL/GenBank/DDBJ databases">
        <title>Dactylosporangium aurantiacum NRRL B-8018 full assembly.</title>
        <authorList>
            <person name="Hartkoorn R.C."/>
            <person name="Beaudoing E."/>
            <person name="Hot D."/>
        </authorList>
    </citation>
    <scope>NUCLEOTIDE SEQUENCE</scope>
    <source>
        <strain evidence="7">NRRL B-8018</strain>
    </source>
</reference>
<dbReference type="AlphaFoldDB" id="A0A9Q9IG94"/>
<feature type="domain" description="Peptidase S33 tripeptidyl aminopeptidase-like C-terminal" evidence="6">
    <location>
        <begin position="392"/>
        <end position="486"/>
    </location>
</feature>
<feature type="domain" description="AB hydrolase-1" evidence="5">
    <location>
        <begin position="87"/>
        <end position="262"/>
    </location>
</feature>
<evidence type="ECO:0000313" key="7">
    <source>
        <dbReference type="EMBL" id="UWZ53690.1"/>
    </source>
</evidence>
<keyword evidence="3 7" id="KW-0378">Hydrolase</keyword>
<dbReference type="InterPro" id="IPR029058">
    <property type="entry name" value="AB_hydrolase_fold"/>
</dbReference>
<keyword evidence="2 4" id="KW-0732">Signal</keyword>
<dbReference type="EMBL" id="CP073767">
    <property type="protein sequence ID" value="UWZ53690.1"/>
    <property type="molecule type" value="Genomic_DNA"/>
</dbReference>
<keyword evidence="8" id="KW-1185">Reference proteome</keyword>
<gene>
    <name evidence="7" type="ORF">Daura_45470</name>
</gene>
<dbReference type="SUPFAM" id="SSF53474">
    <property type="entry name" value="alpha/beta-Hydrolases"/>
    <property type="match status" value="1"/>
</dbReference>
<evidence type="ECO:0000256" key="1">
    <source>
        <dbReference type="ARBA" id="ARBA00010088"/>
    </source>
</evidence>
<dbReference type="GO" id="GO:0016787">
    <property type="term" value="F:hydrolase activity"/>
    <property type="evidence" value="ECO:0007669"/>
    <property type="project" value="UniProtKB-KW"/>
</dbReference>
<proteinExistence type="inferred from homology"/>
<evidence type="ECO:0000313" key="8">
    <source>
        <dbReference type="Proteomes" id="UP001058003"/>
    </source>
</evidence>
<dbReference type="KEGG" id="daur:Daura_45470"/>
<dbReference type="Gene3D" id="3.40.50.1820">
    <property type="entry name" value="alpha/beta hydrolase"/>
    <property type="match status" value="1"/>
</dbReference>
<dbReference type="Pfam" id="PF00561">
    <property type="entry name" value="Abhydrolase_1"/>
    <property type="match status" value="1"/>
</dbReference>
<comment type="similarity">
    <text evidence="1">Belongs to the peptidase S33 family.</text>
</comment>
<dbReference type="InterPro" id="IPR013595">
    <property type="entry name" value="Pept_S33_TAP-like_C"/>
</dbReference>
<protein>
    <submittedName>
        <fullName evidence="7">Alpha/beta fold hydrolase</fullName>
    </submittedName>
</protein>
<evidence type="ECO:0000256" key="4">
    <source>
        <dbReference type="SAM" id="SignalP"/>
    </source>
</evidence>
<evidence type="ECO:0000256" key="3">
    <source>
        <dbReference type="ARBA" id="ARBA00022801"/>
    </source>
</evidence>
<name>A0A9Q9IG94_9ACTN</name>
<feature type="signal peptide" evidence="4">
    <location>
        <begin position="1"/>
        <end position="18"/>
    </location>
</feature>
<dbReference type="RefSeq" id="WP_052388287.1">
    <property type="nucleotide sequence ID" value="NZ_CP073767.1"/>
</dbReference>